<comment type="caution">
    <text evidence="3">The sequence shown here is derived from an EMBL/GenBank/DDBJ whole genome shotgun (WGS) entry which is preliminary data.</text>
</comment>
<evidence type="ECO:0000313" key="3">
    <source>
        <dbReference type="EMBL" id="PRP81373.1"/>
    </source>
</evidence>
<accession>A0A2P6NBR0</accession>
<evidence type="ECO:0000259" key="2">
    <source>
        <dbReference type="Pfam" id="PF03914"/>
    </source>
</evidence>
<dbReference type="EMBL" id="MDYQ01000127">
    <property type="protein sequence ID" value="PRP81373.1"/>
    <property type="molecule type" value="Genomic_DNA"/>
</dbReference>
<evidence type="ECO:0000256" key="1">
    <source>
        <dbReference type="ARBA" id="ARBA00007797"/>
    </source>
</evidence>
<dbReference type="AlphaFoldDB" id="A0A2P6NBR0"/>
<reference evidence="3 4" key="1">
    <citation type="journal article" date="2018" name="Genome Biol. Evol.">
        <title>Multiple Roots of Fruiting Body Formation in Amoebozoa.</title>
        <authorList>
            <person name="Hillmann F."/>
            <person name="Forbes G."/>
            <person name="Novohradska S."/>
            <person name="Ferling I."/>
            <person name="Riege K."/>
            <person name="Groth M."/>
            <person name="Westermann M."/>
            <person name="Marz M."/>
            <person name="Spaller T."/>
            <person name="Winckler T."/>
            <person name="Schaap P."/>
            <person name="Glockner G."/>
        </authorList>
    </citation>
    <scope>NUCLEOTIDE SEQUENCE [LARGE SCALE GENOMIC DNA]</scope>
    <source>
        <strain evidence="3 4">Jena</strain>
    </source>
</reference>
<evidence type="ECO:0000313" key="4">
    <source>
        <dbReference type="Proteomes" id="UP000241769"/>
    </source>
</evidence>
<dbReference type="InterPro" id="IPR005612">
    <property type="entry name" value="CCAAT-binding_factor"/>
</dbReference>
<organism evidence="3 4">
    <name type="scientific">Planoprotostelium fungivorum</name>
    <dbReference type="NCBI Taxonomy" id="1890364"/>
    <lineage>
        <taxon>Eukaryota</taxon>
        <taxon>Amoebozoa</taxon>
        <taxon>Evosea</taxon>
        <taxon>Variosea</taxon>
        <taxon>Cavosteliida</taxon>
        <taxon>Cavosteliaceae</taxon>
        <taxon>Planoprotostelium</taxon>
    </lineage>
</organism>
<sequence>MAVKKATGKRKKPEQTIVQVTLAETAGPEEVSSVNNQLQVSLKGQNAESIEHTAHVLHKFFGQYRPHFYGQTVKPTQTWIQKEFQTFKQTILNFIDIPILTVQLCGVDMVMDISISESCLEATTKDSLALSSPLFEKMIQRVLSSTSSNIEQLRESIGEKYIAQYDDIRFTVFKVLRKSSKEAKEGDREVQHDKARRIYPFLESMELPSELTELFVGTVQRTEGDNLDDVEDHEIRLHGVEHFKAKAKLEKTESSNYENLLQMKDRLFLPDQPKKHKKKKGELVLPELRRDIKPMKEKPKKNLRRQMINLESHRKMAEQCWLEFLRLEMPAEIFKKVLTTIETDILPLMEQPSYLLDYIVRSYDQGGVISLMALNGLFTLITRYNTDYPDYYKKLYQLLSTNIFLTKYRVKFFKLLDDSLSSKLVPVYILASFAKKLARLTLTVPPHGITVCLILIYNIIRRNPTLKVLIHREPKVEMKKILLIGLSEERESPDKPLAECNGYDPYDEKQSDMTKTRALDSSLWELQTLKQHYCPQIVRMTKIFETEPNTIYEVEKFIAESPDTIFEQNTKKTPTQPPPFSIEKAKEVFDSKDDYSIWIV</sequence>
<proteinExistence type="inferred from homology"/>
<dbReference type="GO" id="GO:0032040">
    <property type="term" value="C:small-subunit processome"/>
    <property type="evidence" value="ECO:0007669"/>
    <property type="project" value="TreeGrafter"/>
</dbReference>
<dbReference type="InterPro" id="IPR027193">
    <property type="entry name" value="Noc4"/>
</dbReference>
<protein>
    <recommendedName>
        <fullName evidence="2">CCAAT-binding factor domain-containing protein</fullName>
    </recommendedName>
</protein>
<keyword evidence="4" id="KW-1185">Reference proteome</keyword>
<dbReference type="OrthoDB" id="10263185at2759"/>
<dbReference type="Pfam" id="PF03914">
    <property type="entry name" value="CBF"/>
    <property type="match status" value="1"/>
</dbReference>
<dbReference type="GO" id="GO:0042254">
    <property type="term" value="P:ribosome biogenesis"/>
    <property type="evidence" value="ECO:0007669"/>
    <property type="project" value="InterPro"/>
</dbReference>
<dbReference type="STRING" id="1890364.A0A2P6NBR0"/>
<comment type="similarity">
    <text evidence="1">Belongs to the CBF/MAK21 family.</text>
</comment>
<gene>
    <name evidence="3" type="ORF">PROFUN_11060</name>
</gene>
<dbReference type="GO" id="GO:0030692">
    <property type="term" value="C:Noc4p-Nop14p complex"/>
    <property type="evidence" value="ECO:0007669"/>
    <property type="project" value="TreeGrafter"/>
</dbReference>
<name>A0A2P6NBR0_9EUKA</name>
<dbReference type="PANTHER" id="PTHR12455:SF0">
    <property type="entry name" value="NUCLEOLAR COMPLEX PROTEIN 4 HOMOLOG"/>
    <property type="match status" value="1"/>
</dbReference>
<feature type="domain" description="CCAAT-binding factor" evidence="2">
    <location>
        <begin position="370"/>
        <end position="540"/>
    </location>
</feature>
<dbReference type="InParanoid" id="A0A2P6NBR0"/>
<dbReference type="PANTHER" id="PTHR12455">
    <property type="entry name" value="NUCLEOLAR COMPLEX PROTEIN 4"/>
    <property type="match status" value="1"/>
</dbReference>
<dbReference type="Proteomes" id="UP000241769">
    <property type="component" value="Unassembled WGS sequence"/>
</dbReference>